<feature type="compositionally biased region" description="Acidic residues" evidence="2">
    <location>
        <begin position="76"/>
        <end position="85"/>
    </location>
</feature>
<name>A0ABR2W504_9FUNG</name>
<organism evidence="3 4">
    <name type="scientific">Basidiobolus ranarum</name>
    <dbReference type="NCBI Taxonomy" id="34480"/>
    <lineage>
        <taxon>Eukaryota</taxon>
        <taxon>Fungi</taxon>
        <taxon>Fungi incertae sedis</taxon>
        <taxon>Zoopagomycota</taxon>
        <taxon>Entomophthoromycotina</taxon>
        <taxon>Basidiobolomycetes</taxon>
        <taxon>Basidiobolales</taxon>
        <taxon>Basidiobolaceae</taxon>
        <taxon>Basidiobolus</taxon>
    </lineage>
</organism>
<keyword evidence="4" id="KW-1185">Reference proteome</keyword>
<dbReference type="Pfam" id="PF06825">
    <property type="entry name" value="HSBP1"/>
    <property type="match status" value="1"/>
</dbReference>
<evidence type="ECO:0000256" key="1">
    <source>
        <dbReference type="ARBA" id="ARBA00006349"/>
    </source>
</evidence>
<dbReference type="Proteomes" id="UP001479436">
    <property type="component" value="Unassembled WGS sequence"/>
</dbReference>
<comment type="similarity">
    <text evidence="1">Belongs to the HSBP1 family.</text>
</comment>
<dbReference type="Gene3D" id="1.20.5.430">
    <property type="match status" value="1"/>
</dbReference>
<dbReference type="InterPro" id="IPR009643">
    <property type="entry name" value="HS1-bd"/>
</dbReference>
<comment type="caution">
    <text evidence="3">The sequence shown here is derived from an EMBL/GenBank/DDBJ whole genome shotgun (WGS) entry which is preliminary data.</text>
</comment>
<feature type="region of interest" description="Disordered" evidence="2">
    <location>
        <begin position="64"/>
        <end position="85"/>
    </location>
</feature>
<evidence type="ECO:0008006" key="5">
    <source>
        <dbReference type="Google" id="ProtNLM"/>
    </source>
</evidence>
<evidence type="ECO:0000256" key="2">
    <source>
        <dbReference type="SAM" id="MobiDB-lite"/>
    </source>
</evidence>
<sequence>MSSADLSKNSEVDMLEPQDYSATILSNVKEMQDRLDALSKNIFTKMDDITSKIDELDKAVSGMEADLEAPIASADSSDEVPTTEE</sequence>
<proteinExistence type="inferred from homology"/>
<gene>
    <name evidence="3" type="ORF">K7432_004840</name>
</gene>
<evidence type="ECO:0000313" key="4">
    <source>
        <dbReference type="Proteomes" id="UP001479436"/>
    </source>
</evidence>
<dbReference type="EMBL" id="JASJQH010007051">
    <property type="protein sequence ID" value="KAK9719364.1"/>
    <property type="molecule type" value="Genomic_DNA"/>
</dbReference>
<protein>
    <recommendedName>
        <fullName evidence="5">Heat shock factor binding protein 1</fullName>
    </recommendedName>
</protein>
<evidence type="ECO:0000313" key="3">
    <source>
        <dbReference type="EMBL" id="KAK9719364.1"/>
    </source>
</evidence>
<reference evidence="3 4" key="1">
    <citation type="submission" date="2023-04" db="EMBL/GenBank/DDBJ databases">
        <title>Genome of Basidiobolus ranarum AG-B5.</title>
        <authorList>
            <person name="Stajich J.E."/>
            <person name="Carter-House D."/>
            <person name="Gryganskyi A."/>
        </authorList>
    </citation>
    <scope>NUCLEOTIDE SEQUENCE [LARGE SCALE GENOMIC DNA]</scope>
    <source>
        <strain evidence="3 4">AG-B5</strain>
    </source>
</reference>
<accession>A0ABR2W504</accession>